<sequence>MSRSYCAVHFSSMSLCKRYYAPIEEEKKCESKLILYDFAPIAYIYGYLGTVIIILFVYDVKSMHKIIVEAGPRKKNEKNRALGGELSIRVKYSGEKSEQRKYFTGRFEHEQQLRAN</sequence>
<name>A0A1J1HPB9_9DIPT</name>
<feature type="transmembrane region" description="Helical" evidence="1">
    <location>
        <begin position="41"/>
        <end position="58"/>
    </location>
</feature>
<protein>
    <submittedName>
        <fullName evidence="2">CLUMA_CG001842, isoform A</fullName>
    </submittedName>
</protein>
<organism evidence="2 3">
    <name type="scientific">Clunio marinus</name>
    <dbReference type="NCBI Taxonomy" id="568069"/>
    <lineage>
        <taxon>Eukaryota</taxon>
        <taxon>Metazoa</taxon>
        <taxon>Ecdysozoa</taxon>
        <taxon>Arthropoda</taxon>
        <taxon>Hexapoda</taxon>
        <taxon>Insecta</taxon>
        <taxon>Pterygota</taxon>
        <taxon>Neoptera</taxon>
        <taxon>Endopterygota</taxon>
        <taxon>Diptera</taxon>
        <taxon>Nematocera</taxon>
        <taxon>Chironomoidea</taxon>
        <taxon>Chironomidae</taxon>
        <taxon>Clunio</taxon>
    </lineage>
</organism>
<accession>A0A1J1HPB9</accession>
<evidence type="ECO:0000256" key="1">
    <source>
        <dbReference type="SAM" id="Phobius"/>
    </source>
</evidence>
<gene>
    <name evidence="2" type="ORF">CLUMA_CG001842</name>
</gene>
<keyword evidence="1" id="KW-0472">Membrane</keyword>
<evidence type="ECO:0000313" key="3">
    <source>
        <dbReference type="Proteomes" id="UP000183832"/>
    </source>
</evidence>
<keyword evidence="1" id="KW-0812">Transmembrane</keyword>
<reference evidence="2 3" key="1">
    <citation type="submission" date="2015-04" db="EMBL/GenBank/DDBJ databases">
        <authorList>
            <person name="Syromyatnikov M.Y."/>
            <person name="Popov V.N."/>
        </authorList>
    </citation>
    <scope>NUCLEOTIDE SEQUENCE [LARGE SCALE GENOMIC DNA]</scope>
</reference>
<keyword evidence="3" id="KW-1185">Reference proteome</keyword>
<dbReference type="EMBL" id="CVRI01000006">
    <property type="protein sequence ID" value="CRK88057.1"/>
    <property type="molecule type" value="Genomic_DNA"/>
</dbReference>
<evidence type="ECO:0000313" key="2">
    <source>
        <dbReference type="EMBL" id="CRK88057.1"/>
    </source>
</evidence>
<dbReference type="Proteomes" id="UP000183832">
    <property type="component" value="Unassembled WGS sequence"/>
</dbReference>
<keyword evidence="1" id="KW-1133">Transmembrane helix</keyword>
<proteinExistence type="predicted"/>
<dbReference type="AlphaFoldDB" id="A0A1J1HPB9"/>